<dbReference type="InterPro" id="IPR020846">
    <property type="entry name" value="MFS_dom"/>
</dbReference>
<keyword evidence="3 5" id="KW-0472">Membrane</keyword>
<evidence type="ECO:0000259" key="6">
    <source>
        <dbReference type="PROSITE" id="PS50850"/>
    </source>
</evidence>
<dbReference type="PANTHER" id="PTHR23539">
    <property type="entry name" value="MFS TRANSPORTER"/>
    <property type="match status" value="1"/>
</dbReference>
<feature type="transmembrane region" description="Helical" evidence="5">
    <location>
        <begin position="90"/>
        <end position="109"/>
    </location>
</feature>
<dbReference type="SUPFAM" id="SSF103473">
    <property type="entry name" value="MFS general substrate transporter"/>
    <property type="match status" value="1"/>
</dbReference>
<keyword evidence="1 5" id="KW-0812">Transmembrane</keyword>
<protein>
    <submittedName>
        <fullName evidence="7">Major facilitator superfamily</fullName>
    </submittedName>
</protein>
<feature type="transmembrane region" description="Helical" evidence="5">
    <location>
        <begin position="267"/>
        <end position="290"/>
    </location>
</feature>
<dbReference type="EMBL" id="NIDE01000005">
    <property type="protein sequence ID" value="OWK41942.1"/>
    <property type="molecule type" value="Genomic_DNA"/>
</dbReference>
<name>A0A225DKK7_9BACT</name>
<keyword evidence="2 5" id="KW-1133">Transmembrane helix</keyword>
<feature type="transmembrane region" description="Helical" evidence="5">
    <location>
        <begin position="233"/>
        <end position="255"/>
    </location>
</feature>
<dbReference type="AlphaFoldDB" id="A0A225DKK7"/>
<comment type="caution">
    <text evidence="7">The sequence shown here is derived from an EMBL/GenBank/DDBJ whole genome shotgun (WGS) entry which is preliminary data.</text>
</comment>
<evidence type="ECO:0000313" key="8">
    <source>
        <dbReference type="Proteomes" id="UP000214646"/>
    </source>
</evidence>
<feature type="transmembrane region" description="Helical" evidence="5">
    <location>
        <begin position="129"/>
        <end position="147"/>
    </location>
</feature>
<feature type="region of interest" description="Disordered" evidence="4">
    <location>
        <begin position="414"/>
        <end position="472"/>
    </location>
</feature>
<dbReference type="PANTHER" id="PTHR23539:SF1">
    <property type="entry name" value="MAJOR FACILITATOR SUPERFAMILY (MFS) PROFILE DOMAIN-CONTAINING PROTEIN"/>
    <property type="match status" value="1"/>
</dbReference>
<feature type="transmembrane region" description="Helical" evidence="5">
    <location>
        <begin position="22"/>
        <end position="47"/>
    </location>
</feature>
<organism evidence="7 8">
    <name type="scientific">Fimbriiglobus ruber</name>
    <dbReference type="NCBI Taxonomy" id="1908690"/>
    <lineage>
        <taxon>Bacteria</taxon>
        <taxon>Pseudomonadati</taxon>
        <taxon>Planctomycetota</taxon>
        <taxon>Planctomycetia</taxon>
        <taxon>Gemmatales</taxon>
        <taxon>Gemmataceae</taxon>
        <taxon>Fimbriiglobus</taxon>
    </lineage>
</organism>
<keyword evidence="8" id="KW-1185">Reference proteome</keyword>
<accession>A0A225DKK7</accession>
<proteinExistence type="predicted"/>
<feature type="transmembrane region" description="Helical" evidence="5">
    <location>
        <begin position="182"/>
        <end position="199"/>
    </location>
</feature>
<dbReference type="PROSITE" id="PS50850">
    <property type="entry name" value="MFS"/>
    <property type="match status" value="1"/>
</dbReference>
<dbReference type="InterPro" id="IPR011701">
    <property type="entry name" value="MFS"/>
</dbReference>
<feature type="transmembrane region" description="Helical" evidence="5">
    <location>
        <begin position="59"/>
        <end position="78"/>
    </location>
</feature>
<dbReference type="Pfam" id="PF07690">
    <property type="entry name" value="MFS_1"/>
    <property type="match status" value="1"/>
</dbReference>
<dbReference type="OrthoDB" id="9812574at2"/>
<feature type="transmembrane region" description="Helical" evidence="5">
    <location>
        <begin position="321"/>
        <end position="345"/>
    </location>
</feature>
<dbReference type="RefSeq" id="WP_088255156.1">
    <property type="nucleotide sequence ID" value="NZ_NIDE01000005.1"/>
</dbReference>
<evidence type="ECO:0000256" key="3">
    <source>
        <dbReference type="ARBA" id="ARBA00023136"/>
    </source>
</evidence>
<feature type="transmembrane region" description="Helical" evidence="5">
    <location>
        <begin position="159"/>
        <end position="176"/>
    </location>
</feature>
<feature type="domain" description="Major facilitator superfamily (MFS) profile" evidence="6">
    <location>
        <begin position="181"/>
        <end position="472"/>
    </location>
</feature>
<dbReference type="GO" id="GO:0022857">
    <property type="term" value="F:transmembrane transporter activity"/>
    <property type="evidence" value="ECO:0007669"/>
    <property type="project" value="InterPro"/>
</dbReference>
<gene>
    <name evidence="7" type="ORF">FRUB_04020</name>
</gene>
<feature type="transmembrane region" description="Helical" evidence="5">
    <location>
        <begin position="385"/>
        <end position="406"/>
    </location>
</feature>
<evidence type="ECO:0000313" key="7">
    <source>
        <dbReference type="EMBL" id="OWK41942.1"/>
    </source>
</evidence>
<evidence type="ECO:0000256" key="4">
    <source>
        <dbReference type="SAM" id="MobiDB-lite"/>
    </source>
</evidence>
<feature type="transmembrane region" description="Helical" evidence="5">
    <location>
        <begin position="357"/>
        <end position="379"/>
    </location>
</feature>
<sequence length="472" mass="48238">MTNAVPRESPASGLQPARATDWVSWVGLGMVVFFLAEVNGVTLPFVTTYLLENDWSYDAIGVAVSLTGLVSLLVHTPAGFLIDRARHYRAALAVASLVVGGCFLLLPLGPPSPAWVLGLLGLASVGRPLFGLLTNALTLGLTGPIGLNRAVGVLEGWNHAGNILAALTAILLVSWFATAAVFYAVAVASAFAAASLLLVRPADRAGTRALVVHAPGPSVPPVRFWEFVREPRVAIFLGASALFHLANAPVMPLVAQKVKHVGGSDAQVAGLVLAAQGVMIPVALAAGWAGDRWGRKAVLAVGFVVLPVRIILYGLTDEPGVLVALQTLDGVGAGIFGVTAVAVCADLANDRGHFNTLSGVLATAVGIGGVVGPLAAGLLVQHAGFTAAFAAFALVATAAAGLFIGLMPETAAAGEAGNEDGPSVPDHSGTEGVVVITSPRTAPATQDRPGVRAPDAETADQPRRVRISFPRK</sequence>
<dbReference type="Gene3D" id="1.20.1250.20">
    <property type="entry name" value="MFS general substrate transporter like domains"/>
    <property type="match status" value="2"/>
</dbReference>
<evidence type="ECO:0000256" key="2">
    <source>
        <dbReference type="ARBA" id="ARBA00022989"/>
    </source>
</evidence>
<dbReference type="Proteomes" id="UP000214646">
    <property type="component" value="Unassembled WGS sequence"/>
</dbReference>
<feature type="transmembrane region" description="Helical" evidence="5">
    <location>
        <begin position="297"/>
        <end position="315"/>
    </location>
</feature>
<evidence type="ECO:0000256" key="1">
    <source>
        <dbReference type="ARBA" id="ARBA00022692"/>
    </source>
</evidence>
<reference evidence="8" key="1">
    <citation type="submission" date="2017-06" db="EMBL/GenBank/DDBJ databases">
        <title>Genome analysis of Fimbriiglobus ruber SP5, the first member of the order Planctomycetales with confirmed chitinolytic capability.</title>
        <authorList>
            <person name="Ravin N.V."/>
            <person name="Rakitin A.L."/>
            <person name="Ivanova A.A."/>
            <person name="Beletsky A.V."/>
            <person name="Kulichevskaya I.S."/>
            <person name="Mardanov A.V."/>
            <person name="Dedysh S.N."/>
        </authorList>
    </citation>
    <scope>NUCLEOTIDE SEQUENCE [LARGE SCALE GENOMIC DNA]</scope>
    <source>
        <strain evidence="8">SP5</strain>
    </source>
</reference>
<dbReference type="InterPro" id="IPR036259">
    <property type="entry name" value="MFS_trans_sf"/>
</dbReference>
<evidence type="ECO:0000256" key="5">
    <source>
        <dbReference type="SAM" id="Phobius"/>
    </source>
</evidence>